<keyword evidence="1" id="KW-1133">Transmembrane helix</keyword>
<evidence type="ECO:0000313" key="3">
    <source>
        <dbReference type="Proteomes" id="UP000256304"/>
    </source>
</evidence>
<dbReference type="RefSeq" id="WP_181909468.1">
    <property type="nucleotide sequence ID" value="NZ_QTTN01000007.1"/>
</dbReference>
<dbReference type="Proteomes" id="UP000256304">
    <property type="component" value="Unassembled WGS sequence"/>
</dbReference>
<gene>
    <name evidence="2" type="ORF">A8990_107178</name>
</gene>
<feature type="transmembrane region" description="Helical" evidence="1">
    <location>
        <begin position="22"/>
        <end position="42"/>
    </location>
</feature>
<protein>
    <submittedName>
        <fullName evidence="2">Uncharacterized protein</fullName>
    </submittedName>
</protein>
<dbReference type="AlphaFoldDB" id="A0A3D9S7D5"/>
<dbReference type="EMBL" id="QTTN01000007">
    <property type="protein sequence ID" value="REE89080.1"/>
    <property type="molecule type" value="Genomic_DNA"/>
</dbReference>
<accession>A0A3D9S7D5</accession>
<evidence type="ECO:0000256" key="1">
    <source>
        <dbReference type="SAM" id="Phobius"/>
    </source>
</evidence>
<keyword evidence="1" id="KW-0812">Transmembrane</keyword>
<keyword evidence="3" id="KW-1185">Reference proteome</keyword>
<proteinExistence type="predicted"/>
<reference evidence="2 3" key="1">
    <citation type="submission" date="2018-08" db="EMBL/GenBank/DDBJ databases">
        <title>Genomic Encyclopedia of Type Strains, Phase III (KMG-III): the genomes of soil and plant-associated and newly described type strains.</title>
        <authorList>
            <person name="Whitman W."/>
        </authorList>
    </citation>
    <scope>NUCLEOTIDE SEQUENCE [LARGE SCALE GENOMIC DNA]</scope>
    <source>
        <strain evidence="2 3">CGMCC 1.10966</strain>
    </source>
</reference>
<evidence type="ECO:0000313" key="2">
    <source>
        <dbReference type="EMBL" id="REE89080.1"/>
    </source>
</evidence>
<sequence length="49" mass="5384">MAKRMNEIPEIPELKELSADDLALLSAVIVVIGDLFGLFAVLKARTEKD</sequence>
<keyword evidence="1" id="KW-0472">Membrane</keyword>
<comment type="caution">
    <text evidence="2">The sequence shown here is derived from an EMBL/GenBank/DDBJ whole genome shotgun (WGS) entry which is preliminary data.</text>
</comment>
<name>A0A3D9S7D5_9BACL</name>
<organism evidence="2 3">
    <name type="scientific">Paenibacillus taihuensis</name>
    <dbReference type="NCBI Taxonomy" id="1156355"/>
    <lineage>
        <taxon>Bacteria</taxon>
        <taxon>Bacillati</taxon>
        <taxon>Bacillota</taxon>
        <taxon>Bacilli</taxon>
        <taxon>Bacillales</taxon>
        <taxon>Paenibacillaceae</taxon>
        <taxon>Paenibacillus</taxon>
    </lineage>
</organism>